<feature type="region of interest" description="Disordered" evidence="1">
    <location>
        <begin position="28"/>
        <end position="52"/>
    </location>
</feature>
<sequence>MDINSEQPKTNNRTVKMKQRVAKVILSWTQDRPADRGHAKKAARPGGATIHDEEKVEAQIEEAQEAKEQNIINKRRKSVRFRVVNDDDDDDEEGKEIMKKGVVRIRVVVTQEELKQILNGQLDYSSKDDFLRKIKSENRVRRIRRCRKRLLQDGFFEKMSSSTSWKPVLESIPE</sequence>
<keyword evidence="3" id="KW-1185">Reference proteome</keyword>
<organism evidence="2 3">
    <name type="scientific">Anisodus tanguticus</name>
    <dbReference type="NCBI Taxonomy" id="243964"/>
    <lineage>
        <taxon>Eukaryota</taxon>
        <taxon>Viridiplantae</taxon>
        <taxon>Streptophyta</taxon>
        <taxon>Embryophyta</taxon>
        <taxon>Tracheophyta</taxon>
        <taxon>Spermatophyta</taxon>
        <taxon>Magnoliopsida</taxon>
        <taxon>eudicotyledons</taxon>
        <taxon>Gunneridae</taxon>
        <taxon>Pentapetalae</taxon>
        <taxon>asterids</taxon>
        <taxon>lamiids</taxon>
        <taxon>Solanales</taxon>
        <taxon>Solanaceae</taxon>
        <taxon>Solanoideae</taxon>
        <taxon>Hyoscyameae</taxon>
        <taxon>Anisodus</taxon>
    </lineage>
</organism>
<comment type="caution">
    <text evidence="2">The sequence shown here is derived from an EMBL/GenBank/DDBJ whole genome shotgun (WGS) entry which is preliminary data.</text>
</comment>
<dbReference type="EMBL" id="JAVYJV010000006">
    <property type="protein sequence ID" value="KAK4369417.1"/>
    <property type="molecule type" value="Genomic_DNA"/>
</dbReference>
<evidence type="ECO:0000313" key="3">
    <source>
        <dbReference type="Proteomes" id="UP001291623"/>
    </source>
</evidence>
<gene>
    <name evidence="2" type="ORF">RND71_013209</name>
</gene>
<dbReference type="AlphaFoldDB" id="A0AAE1SGU5"/>
<proteinExistence type="predicted"/>
<dbReference type="Proteomes" id="UP001291623">
    <property type="component" value="Unassembled WGS sequence"/>
</dbReference>
<name>A0AAE1SGU5_9SOLA</name>
<evidence type="ECO:0000313" key="2">
    <source>
        <dbReference type="EMBL" id="KAK4369417.1"/>
    </source>
</evidence>
<protein>
    <submittedName>
        <fullName evidence="2">Uncharacterized protein</fullName>
    </submittedName>
</protein>
<accession>A0AAE1SGU5</accession>
<reference evidence="2" key="1">
    <citation type="submission" date="2023-12" db="EMBL/GenBank/DDBJ databases">
        <title>Genome assembly of Anisodus tanguticus.</title>
        <authorList>
            <person name="Wang Y.-J."/>
        </authorList>
    </citation>
    <scope>NUCLEOTIDE SEQUENCE</scope>
    <source>
        <strain evidence="2">KB-2021</strain>
        <tissue evidence="2">Leaf</tissue>
    </source>
</reference>
<evidence type="ECO:0000256" key="1">
    <source>
        <dbReference type="SAM" id="MobiDB-lite"/>
    </source>
</evidence>